<sequence length="420" mass="45607">MQSLTSVRKSSDLCWKEQATVPMFQAQPKWRQNIPWCIGGLRSGVCREGNGRATMPALQNGCPMLENRAILQARSLESLIVWRLLGVVSHGQWMRHAAGAGVEERVCGKSECGFQRCYARAYAEHIQPSQREETETPEREMRALGLLRISVESTANDGRAPKTGSKPEIRLCWGAQMCRSALVSVYMCGESRLVVFECGESCPVVLSVVRAACLVLVSLAGPRCLSECGFLPSQRRHNHVNMWWLRLPQKEQRLLAARPRARSKRHSLLIPRPTKCLSGSNCTNVGRMGTSEERGVAFEGGSGAPVPEMAVPGADEADGGGRCCLRERGGEEHDCCCHTLLGAPQALSFASSKTPLDVGDSSSAKTVFLACGAGFCTFEGLGAELSCVMGVFTGYYRGLSSDKPKLLVPRIGVVSELVTD</sequence>
<evidence type="ECO:0000313" key="2">
    <source>
        <dbReference type="Proteomes" id="UP001221757"/>
    </source>
</evidence>
<proteinExistence type="predicted"/>
<dbReference type="AlphaFoldDB" id="A0AAD7G3N0"/>
<protein>
    <submittedName>
        <fullName evidence="1">Uncharacterized protein</fullName>
    </submittedName>
</protein>
<accession>A0AAD7G3N0</accession>
<gene>
    <name evidence="1" type="ORF">B0H17DRAFT_1144208</name>
</gene>
<reference evidence="1" key="1">
    <citation type="submission" date="2023-03" db="EMBL/GenBank/DDBJ databases">
        <title>Massive genome expansion in bonnet fungi (Mycena s.s.) driven by repeated elements and novel gene families across ecological guilds.</title>
        <authorList>
            <consortium name="Lawrence Berkeley National Laboratory"/>
            <person name="Harder C.B."/>
            <person name="Miyauchi S."/>
            <person name="Viragh M."/>
            <person name="Kuo A."/>
            <person name="Thoen E."/>
            <person name="Andreopoulos B."/>
            <person name="Lu D."/>
            <person name="Skrede I."/>
            <person name="Drula E."/>
            <person name="Henrissat B."/>
            <person name="Morin E."/>
            <person name="Kohler A."/>
            <person name="Barry K."/>
            <person name="LaButti K."/>
            <person name="Morin E."/>
            <person name="Salamov A."/>
            <person name="Lipzen A."/>
            <person name="Mereny Z."/>
            <person name="Hegedus B."/>
            <person name="Baldrian P."/>
            <person name="Stursova M."/>
            <person name="Weitz H."/>
            <person name="Taylor A."/>
            <person name="Grigoriev I.V."/>
            <person name="Nagy L.G."/>
            <person name="Martin F."/>
            <person name="Kauserud H."/>
        </authorList>
    </citation>
    <scope>NUCLEOTIDE SEQUENCE</scope>
    <source>
        <strain evidence="1">CBHHK067</strain>
    </source>
</reference>
<dbReference type="Proteomes" id="UP001221757">
    <property type="component" value="Unassembled WGS sequence"/>
</dbReference>
<keyword evidence="2" id="KW-1185">Reference proteome</keyword>
<comment type="caution">
    <text evidence="1">The sequence shown here is derived from an EMBL/GenBank/DDBJ whole genome shotgun (WGS) entry which is preliminary data.</text>
</comment>
<organism evidence="1 2">
    <name type="scientific">Mycena rosella</name>
    <name type="common">Pink bonnet</name>
    <name type="synonym">Agaricus rosellus</name>
    <dbReference type="NCBI Taxonomy" id="1033263"/>
    <lineage>
        <taxon>Eukaryota</taxon>
        <taxon>Fungi</taxon>
        <taxon>Dikarya</taxon>
        <taxon>Basidiomycota</taxon>
        <taxon>Agaricomycotina</taxon>
        <taxon>Agaricomycetes</taxon>
        <taxon>Agaricomycetidae</taxon>
        <taxon>Agaricales</taxon>
        <taxon>Marasmiineae</taxon>
        <taxon>Mycenaceae</taxon>
        <taxon>Mycena</taxon>
    </lineage>
</organism>
<name>A0AAD7G3N0_MYCRO</name>
<dbReference type="EMBL" id="JARKIE010000237">
    <property type="protein sequence ID" value="KAJ7662915.1"/>
    <property type="molecule type" value="Genomic_DNA"/>
</dbReference>
<evidence type="ECO:0000313" key="1">
    <source>
        <dbReference type="EMBL" id="KAJ7662915.1"/>
    </source>
</evidence>